<dbReference type="GO" id="GO:0009279">
    <property type="term" value="C:cell outer membrane"/>
    <property type="evidence" value="ECO:0007669"/>
    <property type="project" value="UniProtKB-SubCell"/>
</dbReference>
<evidence type="ECO:0000313" key="9">
    <source>
        <dbReference type="Proteomes" id="UP000306585"/>
    </source>
</evidence>
<gene>
    <name evidence="8" type="ORF">FEF65_00450</name>
</gene>
<dbReference type="RefSeq" id="WP_138237818.1">
    <property type="nucleotide sequence ID" value="NZ_VBRY01000001.1"/>
</dbReference>
<evidence type="ECO:0000259" key="7">
    <source>
        <dbReference type="PROSITE" id="PS51123"/>
    </source>
</evidence>
<comment type="subcellular location">
    <subcellularLocation>
        <location evidence="1">Cell outer membrane</location>
    </subcellularLocation>
</comment>
<dbReference type="OrthoDB" id="189250at2"/>
<evidence type="ECO:0000256" key="3">
    <source>
        <dbReference type="ARBA" id="ARBA00023237"/>
    </source>
</evidence>
<feature type="chain" id="PRO_5024442612" evidence="6">
    <location>
        <begin position="20"/>
        <end position="213"/>
    </location>
</feature>
<comment type="caution">
    <text evidence="8">The sequence shown here is derived from an EMBL/GenBank/DDBJ whole genome shotgun (WGS) entry which is preliminary data.</text>
</comment>
<dbReference type="CDD" id="cd07185">
    <property type="entry name" value="OmpA_C-like"/>
    <property type="match status" value="1"/>
</dbReference>
<dbReference type="Gene3D" id="3.30.1330.60">
    <property type="entry name" value="OmpA-like domain"/>
    <property type="match status" value="1"/>
</dbReference>
<evidence type="ECO:0000256" key="5">
    <source>
        <dbReference type="SAM" id="MobiDB-lite"/>
    </source>
</evidence>
<evidence type="ECO:0000313" key="8">
    <source>
        <dbReference type="EMBL" id="TLS69003.1"/>
    </source>
</evidence>
<evidence type="ECO:0000256" key="4">
    <source>
        <dbReference type="PROSITE-ProRule" id="PRU00473"/>
    </source>
</evidence>
<accession>A0A5R9GY22</accession>
<evidence type="ECO:0000256" key="2">
    <source>
        <dbReference type="ARBA" id="ARBA00023136"/>
    </source>
</evidence>
<proteinExistence type="predicted"/>
<name>A0A5R9GY22_9PROT</name>
<evidence type="ECO:0000256" key="6">
    <source>
        <dbReference type="SAM" id="SignalP"/>
    </source>
</evidence>
<dbReference type="SUPFAM" id="SSF103088">
    <property type="entry name" value="OmpA-like"/>
    <property type="match status" value="1"/>
</dbReference>
<dbReference type="AlphaFoldDB" id="A0A5R9GY22"/>
<dbReference type="InterPro" id="IPR036737">
    <property type="entry name" value="OmpA-like_sf"/>
</dbReference>
<feature type="region of interest" description="Disordered" evidence="5">
    <location>
        <begin position="183"/>
        <end position="207"/>
    </location>
</feature>
<protein>
    <submittedName>
        <fullName evidence="8">OmpA family protein</fullName>
    </submittedName>
</protein>
<feature type="domain" description="OmpA-like" evidence="7">
    <location>
        <begin position="98"/>
        <end position="213"/>
    </location>
</feature>
<dbReference type="PANTHER" id="PTHR30329:SF21">
    <property type="entry name" value="LIPOPROTEIN YIAD-RELATED"/>
    <property type="match status" value="1"/>
</dbReference>
<keyword evidence="9" id="KW-1185">Reference proteome</keyword>
<dbReference type="PRINTS" id="PR01023">
    <property type="entry name" value="NAFLGMOTY"/>
</dbReference>
<dbReference type="PANTHER" id="PTHR30329">
    <property type="entry name" value="STATOR ELEMENT OF FLAGELLAR MOTOR COMPLEX"/>
    <property type="match status" value="1"/>
</dbReference>
<keyword evidence="3" id="KW-0998">Cell outer membrane</keyword>
<dbReference type="InterPro" id="IPR050330">
    <property type="entry name" value="Bact_OuterMem_StrucFunc"/>
</dbReference>
<dbReference type="Proteomes" id="UP000306585">
    <property type="component" value="Unassembled WGS sequence"/>
</dbReference>
<sequence length="213" mass="22532">MIKRLAIAATATLALSACAPHMNTDSSKLDEARKAIADAKAAGAESCAPKLQAEAVASYYWAAHELTEGDVHPDENASLIATAVNKANEARKACSGKPAKVEIISLEGVYFDNDSANLRQSSVATLDKAVTTLKARANIRVEVAAHTDSSGSDGYNMALSTRRAASVMDYLVAHGIDASRLSSKGYGETQPVADNTSKEGRAKNRRVELRVLK</sequence>
<feature type="signal peptide" evidence="6">
    <location>
        <begin position="1"/>
        <end position="19"/>
    </location>
</feature>
<evidence type="ECO:0000256" key="1">
    <source>
        <dbReference type="ARBA" id="ARBA00004442"/>
    </source>
</evidence>
<keyword evidence="6" id="KW-0732">Signal</keyword>
<organism evidence="8 9">
    <name type="scientific">Mariprofundus erugo</name>
    <dbReference type="NCBI Taxonomy" id="2528639"/>
    <lineage>
        <taxon>Bacteria</taxon>
        <taxon>Pseudomonadati</taxon>
        <taxon>Pseudomonadota</taxon>
        <taxon>Candidatius Mariprofundia</taxon>
        <taxon>Mariprofundales</taxon>
        <taxon>Mariprofundaceae</taxon>
        <taxon>Mariprofundus</taxon>
    </lineage>
</organism>
<feature type="compositionally biased region" description="Basic and acidic residues" evidence="5">
    <location>
        <begin position="196"/>
        <end position="207"/>
    </location>
</feature>
<dbReference type="PRINTS" id="PR01021">
    <property type="entry name" value="OMPADOMAIN"/>
</dbReference>
<reference evidence="8 9" key="1">
    <citation type="journal article" date="2019" name="Appl. Environ. Microbiol.">
        <title>Environmental Evidence and Genomic Insight of Iron-oxidizing Bacteria Preference Towards More Corrosion Resistant Stainless Steel at Higher Salinities.</title>
        <authorList>
            <person name="Garrison C.E."/>
            <person name="Price K.A."/>
            <person name="Field E.K."/>
        </authorList>
    </citation>
    <scope>NUCLEOTIDE SEQUENCE [LARGE SCALE GENOMIC DNA]</scope>
    <source>
        <strain evidence="8 9">P3</strain>
    </source>
</reference>
<keyword evidence="2 4" id="KW-0472">Membrane</keyword>
<dbReference type="PROSITE" id="PS51257">
    <property type="entry name" value="PROKAR_LIPOPROTEIN"/>
    <property type="match status" value="1"/>
</dbReference>
<dbReference type="InterPro" id="IPR006665">
    <property type="entry name" value="OmpA-like"/>
</dbReference>
<dbReference type="Pfam" id="PF00691">
    <property type="entry name" value="OmpA"/>
    <property type="match status" value="1"/>
</dbReference>
<dbReference type="PROSITE" id="PS51123">
    <property type="entry name" value="OMPA_2"/>
    <property type="match status" value="1"/>
</dbReference>
<dbReference type="EMBL" id="VBRY01000001">
    <property type="protein sequence ID" value="TLS69003.1"/>
    <property type="molecule type" value="Genomic_DNA"/>
</dbReference>
<dbReference type="InterPro" id="IPR006664">
    <property type="entry name" value="OMP_bac"/>
</dbReference>